<dbReference type="STRING" id="35128.B8LC79"/>
<dbReference type="InterPro" id="IPR005123">
    <property type="entry name" value="Oxoglu/Fe-dep_dioxygenase_dom"/>
</dbReference>
<sequence>MKAPHLPYFGASALTILVASLIFQSNNNQQSPSSSSTPLFANANPQEEVLCTINPDTNTEECEAVYFEPEVYESAIANADEVDEEMLDKLWRAQLAPNECRDNHPDCPSYATKGECITNPGFMTYECAKSCNTCAEFEQAYYDLREGNGDGPCTDRYRECKNWAAMGECAVNPSFMLDQCERSCFQCYVDTNQFGMHQQLPHEEDKLYSQTQEIIEATTTYMKKMWSDPQYKRVNYKCRNMHEDCAYWVATGECEANPTYMQTNCAPSCQTCESLDIRLRCPILPENELVLKPGGLNELMERIVDNSDGKGEYLKYNPKAASRPKMKKDGAESGVDVDGPWIVVFENFVSDEQATALIAAGAKKGYERSADVGIENPDGSHEDDVNDDRTSHNAWCDDELCNNDPVIAPVIERIASVTKTSVNNSEFLQLLQYEPGQYYKQHHDYIEYQEDMPCGVRMLTLFLYLNDVEEGGGTHFPLLDITIQPKKGNAVIWPSVLDDKPETKDPRTDHEALPVINGIKYGANAWLHTRDYKAAEENGCT</sequence>
<feature type="chain" id="PRO_5002876846" description="Procollagen-proline 4-dioxygenase" evidence="11">
    <location>
        <begin position="21"/>
        <end position="541"/>
    </location>
</feature>
<dbReference type="InterPro" id="IPR003582">
    <property type="entry name" value="ShKT_dom"/>
</dbReference>
<keyword evidence="7" id="KW-1133">Transmembrane helix</keyword>
<feature type="domain" description="ShKT" evidence="13">
    <location>
        <begin position="238"/>
        <end position="272"/>
    </location>
</feature>
<dbReference type="InterPro" id="IPR013087">
    <property type="entry name" value="Znf_C2H2_type"/>
</dbReference>
<dbReference type="GO" id="GO:0004656">
    <property type="term" value="F:procollagen-proline 4-dioxygenase activity"/>
    <property type="evidence" value="ECO:0000318"/>
    <property type="project" value="GO_Central"/>
</dbReference>
<keyword evidence="5" id="KW-0479">Metal-binding</keyword>
<dbReference type="FunFam" id="2.60.120.620:FF:000031">
    <property type="entry name" value="Predicted protein"/>
    <property type="match status" value="1"/>
</dbReference>
<keyword evidence="9" id="KW-0408">Iron</keyword>
<dbReference type="PANTHER" id="PTHR10869">
    <property type="entry name" value="PROLYL 4-HYDROXYLASE ALPHA SUBUNIT"/>
    <property type="match status" value="1"/>
</dbReference>
<keyword evidence="6" id="KW-0223">Dioxygenase</keyword>
<accession>B8LC79</accession>
<dbReference type="KEGG" id="tps:THAPSDRAFT_24377"/>
<evidence type="ECO:0000256" key="4">
    <source>
        <dbReference type="ARBA" id="ARBA00022692"/>
    </source>
</evidence>
<dbReference type="Pfam" id="PF01549">
    <property type="entry name" value="ShK"/>
    <property type="match status" value="3"/>
</dbReference>
<dbReference type="GO" id="GO:0016020">
    <property type="term" value="C:membrane"/>
    <property type="evidence" value="ECO:0007669"/>
    <property type="project" value="UniProtKB-SubCell"/>
</dbReference>
<keyword evidence="15" id="KW-1185">Reference proteome</keyword>
<dbReference type="OMA" id="RTSHNAW"/>
<evidence type="ECO:0000256" key="10">
    <source>
        <dbReference type="ARBA" id="ARBA00023136"/>
    </source>
</evidence>
<dbReference type="PROSITE" id="PS51471">
    <property type="entry name" value="FE2OG_OXY"/>
    <property type="match status" value="1"/>
</dbReference>
<evidence type="ECO:0000256" key="1">
    <source>
        <dbReference type="ARBA" id="ARBA00001961"/>
    </source>
</evidence>
<dbReference type="GO" id="GO:0005783">
    <property type="term" value="C:endoplasmic reticulum"/>
    <property type="evidence" value="ECO:0000318"/>
    <property type="project" value="GO_Central"/>
</dbReference>
<organism evidence="14 15">
    <name type="scientific">Thalassiosira pseudonana</name>
    <name type="common">Marine diatom</name>
    <name type="synonym">Cyclotella nana</name>
    <dbReference type="NCBI Taxonomy" id="35128"/>
    <lineage>
        <taxon>Eukaryota</taxon>
        <taxon>Sar</taxon>
        <taxon>Stramenopiles</taxon>
        <taxon>Ochrophyta</taxon>
        <taxon>Bacillariophyta</taxon>
        <taxon>Coscinodiscophyceae</taxon>
        <taxon>Thalassiosirophycidae</taxon>
        <taxon>Thalassiosirales</taxon>
        <taxon>Thalassiosiraceae</taxon>
        <taxon>Thalassiosira</taxon>
    </lineage>
</organism>
<comment type="subcellular location">
    <subcellularLocation>
        <location evidence="3">Endomembrane system</location>
    </subcellularLocation>
    <subcellularLocation>
        <location evidence="2">Membrane</location>
        <topology evidence="2">Single-pass membrane protein</topology>
    </subcellularLocation>
</comment>
<dbReference type="EMBL" id="DS999415">
    <property type="protein sequence ID" value="EED87315.1"/>
    <property type="molecule type" value="Genomic_DNA"/>
</dbReference>
<dbReference type="InterPro" id="IPR006620">
    <property type="entry name" value="Pro_4_hyd_alph"/>
</dbReference>
<reference evidence="14 15" key="2">
    <citation type="journal article" date="2008" name="Nature">
        <title>The Phaeodactylum genome reveals the evolutionary history of diatom genomes.</title>
        <authorList>
            <person name="Bowler C."/>
            <person name="Allen A.E."/>
            <person name="Badger J.H."/>
            <person name="Grimwood J."/>
            <person name="Jabbari K."/>
            <person name="Kuo A."/>
            <person name="Maheswari U."/>
            <person name="Martens C."/>
            <person name="Maumus F."/>
            <person name="Otillar R.P."/>
            <person name="Rayko E."/>
            <person name="Salamov A."/>
            <person name="Vandepoele K."/>
            <person name="Beszteri B."/>
            <person name="Gruber A."/>
            <person name="Heijde M."/>
            <person name="Katinka M."/>
            <person name="Mock T."/>
            <person name="Valentin K."/>
            <person name="Verret F."/>
            <person name="Berges J.A."/>
            <person name="Brownlee C."/>
            <person name="Cadoret J.P."/>
            <person name="Chiovitti A."/>
            <person name="Choi C.J."/>
            <person name="Coesel S."/>
            <person name="De Martino A."/>
            <person name="Detter J.C."/>
            <person name="Durkin C."/>
            <person name="Falciatore A."/>
            <person name="Fournet J."/>
            <person name="Haruta M."/>
            <person name="Huysman M.J."/>
            <person name="Jenkins B.D."/>
            <person name="Jiroutova K."/>
            <person name="Jorgensen R.E."/>
            <person name="Joubert Y."/>
            <person name="Kaplan A."/>
            <person name="Kroger N."/>
            <person name="Kroth P.G."/>
            <person name="La Roche J."/>
            <person name="Lindquist E."/>
            <person name="Lommer M."/>
            <person name="Martin-Jezequel V."/>
            <person name="Lopez P.J."/>
            <person name="Lucas S."/>
            <person name="Mangogna M."/>
            <person name="McGinnis K."/>
            <person name="Medlin L.K."/>
            <person name="Montsant A."/>
            <person name="Oudot-Le Secq M.P."/>
            <person name="Napoli C."/>
            <person name="Obornik M."/>
            <person name="Parker M.S."/>
            <person name="Petit J.L."/>
            <person name="Porcel B.M."/>
            <person name="Poulsen N."/>
            <person name="Robison M."/>
            <person name="Rychlewski L."/>
            <person name="Rynearson T.A."/>
            <person name="Schmutz J."/>
            <person name="Shapiro H."/>
            <person name="Siaut M."/>
            <person name="Stanley M."/>
            <person name="Sussman M.R."/>
            <person name="Taylor A.R."/>
            <person name="Vardi A."/>
            <person name="von Dassow P."/>
            <person name="Vyverman W."/>
            <person name="Willis A."/>
            <person name="Wyrwicz L.S."/>
            <person name="Rokhsar D.S."/>
            <person name="Weissenbach J."/>
            <person name="Armbrust E.V."/>
            <person name="Green B.R."/>
            <person name="Van de Peer Y."/>
            <person name="Grigoriev I.V."/>
        </authorList>
    </citation>
    <scope>NUCLEOTIDE SEQUENCE [LARGE SCALE GENOMIC DNA]</scope>
    <source>
        <strain evidence="14 15">CCMP1335</strain>
    </source>
</reference>
<evidence type="ECO:0000259" key="13">
    <source>
        <dbReference type="PROSITE" id="PS51670"/>
    </source>
</evidence>
<feature type="domain" description="ShKT" evidence="13">
    <location>
        <begin position="153"/>
        <end position="187"/>
    </location>
</feature>
<evidence type="ECO:0000256" key="3">
    <source>
        <dbReference type="ARBA" id="ARBA00004308"/>
    </source>
</evidence>
<dbReference type="Pfam" id="PF13640">
    <property type="entry name" value="2OG-FeII_Oxy_3"/>
    <property type="match status" value="1"/>
</dbReference>
<protein>
    <recommendedName>
        <fullName evidence="16">Procollagen-proline 4-dioxygenase</fullName>
    </recommendedName>
</protein>
<comment type="cofactor">
    <cofactor evidence="1">
        <name>L-ascorbate</name>
        <dbReference type="ChEBI" id="CHEBI:38290"/>
    </cofactor>
</comment>
<dbReference type="eggNOG" id="KOG1591">
    <property type="taxonomic scope" value="Eukaryota"/>
</dbReference>
<dbReference type="InParanoid" id="B8LC79"/>
<dbReference type="InterPro" id="IPR045054">
    <property type="entry name" value="P4HA-like"/>
</dbReference>
<feature type="domain" description="ShKT" evidence="13">
    <location>
        <begin position="100"/>
        <end position="134"/>
    </location>
</feature>
<evidence type="ECO:0000256" key="5">
    <source>
        <dbReference type="ARBA" id="ARBA00022723"/>
    </source>
</evidence>
<keyword evidence="4" id="KW-0812">Transmembrane</keyword>
<proteinExistence type="predicted"/>
<evidence type="ECO:0000313" key="14">
    <source>
        <dbReference type="EMBL" id="EED87315.1"/>
    </source>
</evidence>
<dbReference type="SMART" id="SM00254">
    <property type="entry name" value="ShKT"/>
    <property type="match status" value="3"/>
</dbReference>
<gene>
    <name evidence="14" type="ORF">THAPSDRAFT_24377</name>
</gene>
<dbReference type="Gene3D" id="2.60.120.620">
    <property type="entry name" value="q2cbj1_9rhob like domain"/>
    <property type="match status" value="1"/>
</dbReference>
<keyword evidence="11" id="KW-0732">Signal</keyword>
<dbReference type="RefSeq" id="XP_002296619.1">
    <property type="nucleotide sequence ID" value="XM_002296583.1"/>
</dbReference>
<keyword evidence="8" id="KW-0560">Oxidoreductase</keyword>
<dbReference type="GO" id="GO:0005506">
    <property type="term" value="F:iron ion binding"/>
    <property type="evidence" value="ECO:0007669"/>
    <property type="project" value="InterPro"/>
</dbReference>
<reference evidence="14 15" key="1">
    <citation type="journal article" date="2004" name="Science">
        <title>The genome of the diatom Thalassiosira pseudonana: ecology, evolution, and metabolism.</title>
        <authorList>
            <person name="Armbrust E.V."/>
            <person name="Berges J.A."/>
            <person name="Bowler C."/>
            <person name="Green B.R."/>
            <person name="Martinez D."/>
            <person name="Putnam N.H."/>
            <person name="Zhou S."/>
            <person name="Allen A.E."/>
            <person name="Apt K.E."/>
            <person name="Bechner M."/>
            <person name="Brzezinski M.A."/>
            <person name="Chaal B.K."/>
            <person name="Chiovitti A."/>
            <person name="Davis A.K."/>
            <person name="Demarest M.S."/>
            <person name="Detter J.C."/>
            <person name="Glavina T."/>
            <person name="Goodstein D."/>
            <person name="Hadi M.Z."/>
            <person name="Hellsten U."/>
            <person name="Hildebrand M."/>
            <person name="Jenkins B.D."/>
            <person name="Jurka J."/>
            <person name="Kapitonov V.V."/>
            <person name="Kroger N."/>
            <person name="Lau W.W."/>
            <person name="Lane T.W."/>
            <person name="Larimer F.W."/>
            <person name="Lippmeier J.C."/>
            <person name="Lucas S."/>
            <person name="Medina M."/>
            <person name="Montsant A."/>
            <person name="Obornik M."/>
            <person name="Parker M.S."/>
            <person name="Palenik B."/>
            <person name="Pazour G.J."/>
            <person name="Richardson P.M."/>
            <person name="Rynearson T.A."/>
            <person name="Saito M.A."/>
            <person name="Schwartz D.C."/>
            <person name="Thamatrakoln K."/>
            <person name="Valentin K."/>
            <person name="Vardi A."/>
            <person name="Wilkerson F.P."/>
            <person name="Rokhsar D.S."/>
        </authorList>
    </citation>
    <scope>NUCLEOTIDE SEQUENCE [LARGE SCALE GENOMIC DNA]</scope>
    <source>
        <strain evidence="14 15">CCMP1335</strain>
    </source>
</reference>
<dbReference type="PaxDb" id="35128-Thaps24377"/>
<dbReference type="PROSITE" id="PS51670">
    <property type="entry name" value="SHKT"/>
    <property type="match status" value="3"/>
</dbReference>
<name>B8LC79_THAPS</name>
<keyword evidence="10" id="KW-0472">Membrane</keyword>
<dbReference type="PANTHER" id="PTHR10869:SF235">
    <property type="entry name" value="PROCOLLAGEN-PROLINE 4-DIOXYGENASE"/>
    <property type="match status" value="1"/>
</dbReference>
<dbReference type="PROSITE" id="PS00028">
    <property type="entry name" value="ZINC_FINGER_C2H2_1"/>
    <property type="match status" value="1"/>
</dbReference>
<evidence type="ECO:0000313" key="15">
    <source>
        <dbReference type="Proteomes" id="UP000001449"/>
    </source>
</evidence>
<dbReference type="SMART" id="SM00702">
    <property type="entry name" value="P4Hc"/>
    <property type="match status" value="1"/>
</dbReference>
<evidence type="ECO:0000256" key="6">
    <source>
        <dbReference type="ARBA" id="ARBA00022964"/>
    </source>
</evidence>
<evidence type="ECO:0000256" key="8">
    <source>
        <dbReference type="ARBA" id="ARBA00023002"/>
    </source>
</evidence>
<feature type="signal peptide" evidence="11">
    <location>
        <begin position="1"/>
        <end position="20"/>
    </location>
</feature>
<dbReference type="GeneID" id="7444489"/>
<dbReference type="HOGENOM" id="CLU_031934_0_0_1"/>
<evidence type="ECO:0000256" key="2">
    <source>
        <dbReference type="ARBA" id="ARBA00004167"/>
    </source>
</evidence>
<dbReference type="GO" id="GO:0031418">
    <property type="term" value="F:L-ascorbic acid binding"/>
    <property type="evidence" value="ECO:0007669"/>
    <property type="project" value="InterPro"/>
</dbReference>
<dbReference type="AlphaFoldDB" id="B8LC79"/>
<evidence type="ECO:0000256" key="7">
    <source>
        <dbReference type="ARBA" id="ARBA00022989"/>
    </source>
</evidence>
<evidence type="ECO:0008006" key="16">
    <source>
        <dbReference type="Google" id="ProtNLM"/>
    </source>
</evidence>
<feature type="domain" description="Fe2OG dioxygenase" evidence="12">
    <location>
        <begin position="424"/>
        <end position="529"/>
    </location>
</feature>
<dbReference type="InterPro" id="IPR044862">
    <property type="entry name" value="Pro_4_hyd_alph_FE2OG_OXY"/>
</dbReference>
<evidence type="ECO:0000259" key="12">
    <source>
        <dbReference type="PROSITE" id="PS51471"/>
    </source>
</evidence>
<dbReference type="Proteomes" id="UP000001449">
    <property type="component" value="Chromosome 11"/>
</dbReference>
<evidence type="ECO:0000256" key="9">
    <source>
        <dbReference type="ARBA" id="ARBA00023004"/>
    </source>
</evidence>
<evidence type="ECO:0000256" key="11">
    <source>
        <dbReference type="SAM" id="SignalP"/>
    </source>
</evidence>